<sequence>SSVRRFISQVVAIKFSKFDLNVRNPLLVTIEDQVQLVAFHEVISIGESNLDSYWSAWEKAIVEILTSPDLDIQGFLNIEYLQPEQEPTYRAPLSLEVSQNEGKSWKSLSLGMSLNITVKSTEDMSNLLLKFTPQSNRWGNASFIFRYVDVSSSSSDDNDGDGSNILTIQ</sequence>
<feature type="non-terminal residue" evidence="1">
    <location>
        <position position="169"/>
    </location>
</feature>
<feature type="non-terminal residue" evidence="1">
    <location>
        <position position="1"/>
    </location>
</feature>
<protein>
    <submittedName>
        <fullName evidence="1">Uncharacterized protein</fullName>
    </submittedName>
</protein>
<organism evidence="1 2">
    <name type="scientific">Armadillidium nasatum</name>
    <dbReference type="NCBI Taxonomy" id="96803"/>
    <lineage>
        <taxon>Eukaryota</taxon>
        <taxon>Metazoa</taxon>
        <taxon>Ecdysozoa</taxon>
        <taxon>Arthropoda</taxon>
        <taxon>Crustacea</taxon>
        <taxon>Multicrustacea</taxon>
        <taxon>Malacostraca</taxon>
        <taxon>Eumalacostraca</taxon>
        <taxon>Peracarida</taxon>
        <taxon>Isopoda</taxon>
        <taxon>Oniscidea</taxon>
        <taxon>Crinocheta</taxon>
        <taxon>Armadillidiidae</taxon>
        <taxon>Armadillidium</taxon>
    </lineage>
</organism>
<accession>A0A5N5SJL7</accession>
<dbReference type="EMBL" id="SEYY01024257">
    <property type="protein sequence ID" value="KAB7494254.1"/>
    <property type="molecule type" value="Genomic_DNA"/>
</dbReference>
<name>A0A5N5SJL7_9CRUS</name>
<evidence type="ECO:0000313" key="2">
    <source>
        <dbReference type="Proteomes" id="UP000326759"/>
    </source>
</evidence>
<reference evidence="1 2" key="1">
    <citation type="journal article" date="2019" name="PLoS Biol.">
        <title>Sex chromosomes control vertical transmission of feminizing Wolbachia symbionts in an isopod.</title>
        <authorList>
            <person name="Becking T."/>
            <person name="Chebbi M.A."/>
            <person name="Giraud I."/>
            <person name="Moumen B."/>
            <person name="Laverre T."/>
            <person name="Caubet Y."/>
            <person name="Peccoud J."/>
            <person name="Gilbert C."/>
            <person name="Cordaux R."/>
        </authorList>
    </citation>
    <scope>NUCLEOTIDE SEQUENCE [LARGE SCALE GENOMIC DNA]</scope>
    <source>
        <strain evidence="1">ANa2</strain>
        <tissue evidence="1">Whole body excluding digestive tract and cuticle</tissue>
    </source>
</reference>
<dbReference type="Proteomes" id="UP000326759">
    <property type="component" value="Unassembled WGS sequence"/>
</dbReference>
<evidence type="ECO:0000313" key="1">
    <source>
        <dbReference type="EMBL" id="KAB7494254.1"/>
    </source>
</evidence>
<comment type="caution">
    <text evidence="1">The sequence shown here is derived from an EMBL/GenBank/DDBJ whole genome shotgun (WGS) entry which is preliminary data.</text>
</comment>
<dbReference type="AlphaFoldDB" id="A0A5N5SJL7"/>
<gene>
    <name evidence="1" type="ORF">Anas_01937</name>
</gene>
<keyword evidence="2" id="KW-1185">Reference proteome</keyword>
<proteinExistence type="predicted"/>